<dbReference type="PRINTS" id="PR00080">
    <property type="entry name" value="SDRFAMILY"/>
</dbReference>
<dbReference type="PANTHER" id="PTHR42879:SF2">
    <property type="entry name" value="3-OXOACYL-[ACYL-CARRIER-PROTEIN] REDUCTASE FABG"/>
    <property type="match status" value="1"/>
</dbReference>
<sequence>MQVSLNQQRILVTGASRGIGAAIASQLSQAGANVLLHYHKNKIAAQRLKDNLPGDAALVPCDLSDLEAVKGWIPRLVDMYGRIDAIVNNAGIALSVPDDCPTDEWLAAWHQTININLNALAIICKEFVEHARTSKNGRIINISSRAAFRGDTPDYLAYAASKSAIVGFTRSLARYYGKEGIKAFIVAPGFTRTDMAQDFMNQYGEDYALNDIALPHLTKPGDIAPMVTLLCSGLADHATGATIDINAGSYVH</sequence>
<evidence type="ECO:0000256" key="1">
    <source>
        <dbReference type="ARBA" id="ARBA00006484"/>
    </source>
</evidence>
<dbReference type="InterPro" id="IPR050259">
    <property type="entry name" value="SDR"/>
</dbReference>
<dbReference type="GO" id="GO:0016491">
    <property type="term" value="F:oxidoreductase activity"/>
    <property type="evidence" value="ECO:0007669"/>
    <property type="project" value="UniProtKB-KW"/>
</dbReference>
<dbReference type="STRING" id="623280.SAMN05660226_03898"/>
<dbReference type="PRINTS" id="PR00081">
    <property type="entry name" value="GDHRDH"/>
</dbReference>
<dbReference type="OrthoDB" id="9804104at2"/>
<evidence type="ECO:0000256" key="2">
    <source>
        <dbReference type="ARBA" id="ARBA00023002"/>
    </source>
</evidence>
<organism evidence="3 4">
    <name type="scientific">Parapedobacter luteus</name>
    <dbReference type="NCBI Taxonomy" id="623280"/>
    <lineage>
        <taxon>Bacteria</taxon>
        <taxon>Pseudomonadati</taxon>
        <taxon>Bacteroidota</taxon>
        <taxon>Sphingobacteriia</taxon>
        <taxon>Sphingobacteriales</taxon>
        <taxon>Sphingobacteriaceae</taxon>
        <taxon>Parapedobacter</taxon>
    </lineage>
</organism>
<dbReference type="EMBL" id="FUYS01000014">
    <property type="protein sequence ID" value="SKB93472.1"/>
    <property type="molecule type" value="Genomic_DNA"/>
</dbReference>
<dbReference type="InterPro" id="IPR036291">
    <property type="entry name" value="NAD(P)-bd_dom_sf"/>
</dbReference>
<name>A0A1T5FBF0_9SPHI</name>
<keyword evidence="4" id="KW-1185">Reference proteome</keyword>
<dbReference type="PANTHER" id="PTHR42879">
    <property type="entry name" value="3-OXOACYL-(ACYL-CARRIER-PROTEIN) REDUCTASE"/>
    <property type="match status" value="1"/>
</dbReference>
<dbReference type="InterPro" id="IPR002347">
    <property type="entry name" value="SDR_fam"/>
</dbReference>
<dbReference type="FunFam" id="3.40.50.720:FF:000173">
    <property type="entry name" value="3-oxoacyl-[acyl-carrier protein] reductase"/>
    <property type="match status" value="1"/>
</dbReference>
<accession>A0A1T5FBF0</accession>
<comment type="similarity">
    <text evidence="1">Belongs to the short-chain dehydrogenases/reductases (SDR) family.</text>
</comment>
<evidence type="ECO:0000313" key="3">
    <source>
        <dbReference type="EMBL" id="SKB93472.1"/>
    </source>
</evidence>
<dbReference type="Pfam" id="PF13561">
    <property type="entry name" value="adh_short_C2"/>
    <property type="match status" value="1"/>
</dbReference>
<proteinExistence type="inferred from homology"/>
<keyword evidence="2" id="KW-0560">Oxidoreductase</keyword>
<gene>
    <name evidence="3" type="ORF">SAMN05660226_03898</name>
</gene>
<protein>
    <submittedName>
        <fullName evidence="3">NAD(P)-dependent dehydrogenase, short-chain alcohol dehydrogenase family</fullName>
    </submittedName>
</protein>
<dbReference type="CDD" id="cd05233">
    <property type="entry name" value="SDR_c"/>
    <property type="match status" value="1"/>
</dbReference>
<dbReference type="Proteomes" id="UP000190541">
    <property type="component" value="Unassembled WGS sequence"/>
</dbReference>
<dbReference type="Gene3D" id="3.40.50.720">
    <property type="entry name" value="NAD(P)-binding Rossmann-like Domain"/>
    <property type="match status" value="1"/>
</dbReference>
<dbReference type="SUPFAM" id="SSF51735">
    <property type="entry name" value="NAD(P)-binding Rossmann-fold domains"/>
    <property type="match status" value="1"/>
</dbReference>
<dbReference type="AlphaFoldDB" id="A0A1T5FBF0"/>
<dbReference type="RefSeq" id="WP_079718515.1">
    <property type="nucleotide sequence ID" value="NZ_FUYS01000014.1"/>
</dbReference>
<evidence type="ECO:0000313" key="4">
    <source>
        <dbReference type="Proteomes" id="UP000190541"/>
    </source>
</evidence>
<reference evidence="3 4" key="1">
    <citation type="submission" date="2017-02" db="EMBL/GenBank/DDBJ databases">
        <authorList>
            <person name="Peterson S.W."/>
        </authorList>
    </citation>
    <scope>NUCLEOTIDE SEQUENCE [LARGE SCALE GENOMIC DNA]</scope>
    <source>
        <strain evidence="3 4">DSM 22899</strain>
    </source>
</reference>